<dbReference type="InterPro" id="IPR008979">
    <property type="entry name" value="Galactose-bd-like_sf"/>
</dbReference>
<gene>
    <name evidence="1" type="ORF">S01H1_16484</name>
</gene>
<reference evidence="1" key="1">
    <citation type="journal article" date="2014" name="Front. Microbiol.">
        <title>High frequency of phylogenetically diverse reductive dehalogenase-homologous genes in deep subseafloor sedimentary metagenomes.</title>
        <authorList>
            <person name="Kawai M."/>
            <person name="Futagami T."/>
            <person name="Toyoda A."/>
            <person name="Takaki Y."/>
            <person name="Nishi S."/>
            <person name="Hori S."/>
            <person name="Arai W."/>
            <person name="Tsubouchi T."/>
            <person name="Morono Y."/>
            <person name="Uchiyama I."/>
            <person name="Ito T."/>
            <person name="Fujiyama A."/>
            <person name="Inagaki F."/>
            <person name="Takami H."/>
        </authorList>
    </citation>
    <scope>NUCLEOTIDE SEQUENCE</scope>
    <source>
        <strain evidence="1">Expedition CK06-06</strain>
    </source>
</reference>
<sequence length="196" mass="22373">FNTFGRRRSQWWNLRAYLGKQVTLSIRIEPVNTKVAVSRLQAFAAILRPRSIIDRTKTDATAWRYTTGQPPGNWYAAGFDDSTWKQGRALFATKDVPGMQTLWDTDDIWIRRTFEMRAGKAEGMHFLVMNDDNATVYINGRLATKFFAARHTYYTLPMEKRAAALLKPGRNVIAIHCKNTGGPGHIDVSMFDVVDR</sequence>
<dbReference type="EMBL" id="BARS01008674">
    <property type="protein sequence ID" value="GAF82215.1"/>
    <property type="molecule type" value="Genomic_DNA"/>
</dbReference>
<organism evidence="1">
    <name type="scientific">marine sediment metagenome</name>
    <dbReference type="NCBI Taxonomy" id="412755"/>
    <lineage>
        <taxon>unclassified sequences</taxon>
        <taxon>metagenomes</taxon>
        <taxon>ecological metagenomes</taxon>
    </lineage>
</organism>
<dbReference type="SUPFAM" id="SSF49785">
    <property type="entry name" value="Galactose-binding domain-like"/>
    <property type="match status" value="1"/>
</dbReference>
<evidence type="ECO:0000313" key="1">
    <source>
        <dbReference type="EMBL" id="GAF82215.1"/>
    </source>
</evidence>
<evidence type="ECO:0008006" key="2">
    <source>
        <dbReference type="Google" id="ProtNLM"/>
    </source>
</evidence>
<proteinExistence type="predicted"/>
<accession>X0U190</accession>
<dbReference type="AlphaFoldDB" id="X0U190"/>
<dbReference type="Gene3D" id="2.60.120.260">
    <property type="entry name" value="Galactose-binding domain-like"/>
    <property type="match status" value="2"/>
</dbReference>
<feature type="non-terminal residue" evidence="1">
    <location>
        <position position="1"/>
    </location>
</feature>
<name>X0U190_9ZZZZ</name>
<comment type="caution">
    <text evidence="1">The sequence shown here is derived from an EMBL/GenBank/DDBJ whole genome shotgun (WGS) entry which is preliminary data.</text>
</comment>
<protein>
    <recommendedName>
        <fullName evidence="2">Glycosyl hydrolases family 2 sugar binding domain-containing protein</fullName>
    </recommendedName>
</protein>